<dbReference type="GO" id="GO:0005886">
    <property type="term" value="C:plasma membrane"/>
    <property type="evidence" value="ECO:0000318"/>
    <property type="project" value="GO_Central"/>
</dbReference>
<dbReference type="AlphaFoldDB" id="A0A1L8G2F8"/>
<feature type="compositionally biased region" description="Basic and acidic residues" evidence="16">
    <location>
        <begin position="395"/>
        <end position="408"/>
    </location>
</feature>
<evidence type="ECO:0000256" key="8">
    <source>
        <dbReference type="ARBA" id="ARBA00023136"/>
    </source>
</evidence>
<evidence type="ECO:0000256" key="3">
    <source>
        <dbReference type="ARBA" id="ARBA00022553"/>
    </source>
</evidence>
<keyword evidence="11" id="KW-0325">Glycoprotein</keyword>
<dbReference type="InterPro" id="IPR003961">
    <property type="entry name" value="FN3_dom"/>
</dbReference>
<dbReference type="OMA" id="NIMLPKS"/>
<evidence type="ECO:0000256" key="16">
    <source>
        <dbReference type="SAM" id="MobiDB-lite"/>
    </source>
</evidence>
<keyword evidence="7 17" id="KW-1133">Transmembrane helix</keyword>
<feature type="compositionally biased region" description="Polar residues" evidence="16">
    <location>
        <begin position="376"/>
        <end position="390"/>
    </location>
</feature>
<dbReference type="PANTHER" id="PTHR20859">
    <property type="entry name" value="INTERFERON/INTERLEUKIN RECEPTOR"/>
    <property type="match status" value="1"/>
</dbReference>
<feature type="transmembrane region" description="Helical" evidence="17">
    <location>
        <begin position="281"/>
        <end position="304"/>
    </location>
</feature>
<dbReference type="Proteomes" id="UP000186698">
    <property type="component" value="Chromosome 5S"/>
</dbReference>
<evidence type="ECO:0000256" key="5">
    <source>
        <dbReference type="ARBA" id="ARBA00022729"/>
    </source>
</evidence>
<keyword evidence="12" id="KW-0393">Immunoglobulin domain</keyword>
<evidence type="ECO:0000256" key="10">
    <source>
        <dbReference type="ARBA" id="ARBA00023170"/>
    </source>
</evidence>
<dbReference type="RefSeq" id="XP_018120789.1">
    <property type="nucleotide sequence ID" value="XM_018265300.2"/>
</dbReference>
<evidence type="ECO:0000256" key="18">
    <source>
        <dbReference type="SAM" id="SignalP"/>
    </source>
</evidence>
<name>A0A1L8G2F8_XENLA</name>
<evidence type="ECO:0000256" key="11">
    <source>
        <dbReference type="ARBA" id="ARBA00023180"/>
    </source>
</evidence>
<organism evidence="21 22">
    <name type="scientific">Xenopus laevis</name>
    <name type="common">African clawed frog</name>
    <dbReference type="NCBI Taxonomy" id="8355"/>
    <lineage>
        <taxon>Eukaryota</taxon>
        <taxon>Metazoa</taxon>
        <taxon>Chordata</taxon>
        <taxon>Craniata</taxon>
        <taxon>Vertebrata</taxon>
        <taxon>Euteleostomi</taxon>
        <taxon>Amphibia</taxon>
        <taxon>Batrachia</taxon>
        <taxon>Anura</taxon>
        <taxon>Pipoidea</taxon>
        <taxon>Pipidae</taxon>
        <taxon>Xenopodinae</taxon>
        <taxon>Xenopus</taxon>
        <taxon>Xenopus</taxon>
    </lineage>
</organism>
<evidence type="ECO:0000256" key="1">
    <source>
        <dbReference type="ARBA" id="ARBA00004251"/>
    </source>
</evidence>
<evidence type="ECO:0000256" key="14">
    <source>
        <dbReference type="ARBA" id="ARBA00069555"/>
    </source>
</evidence>
<feature type="chain" id="PRO_5043836961" description="Interferon gamma receptor 1" evidence="18">
    <location>
        <begin position="32"/>
        <end position="459"/>
    </location>
</feature>
<keyword evidence="2" id="KW-1003">Cell membrane</keyword>
<feature type="compositionally biased region" description="Basic and acidic residues" evidence="16">
    <location>
        <begin position="450"/>
        <end position="459"/>
    </location>
</feature>
<comment type="subcellular location">
    <subcellularLocation>
        <location evidence="1">Cell membrane</location>
        <topology evidence="1">Single-pass type I membrane protein</topology>
    </subcellularLocation>
</comment>
<evidence type="ECO:0000313" key="21">
    <source>
        <dbReference type="Proteomes" id="UP000186698"/>
    </source>
</evidence>
<dbReference type="Bgee" id="108717881">
    <property type="expression patterns" value="Expressed in zone of skin and 19 other cell types or tissues"/>
</dbReference>
<dbReference type="InterPro" id="IPR015373">
    <property type="entry name" value="Interferon/interleukin_rcp_dom"/>
</dbReference>
<evidence type="ECO:0000256" key="2">
    <source>
        <dbReference type="ARBA" id="ARBA00022475"/>
    </source>
</evidence>
<dbReference type="SUPFAM" id="SSF49265">
    <property type="entry name" value="Fibronectin type III"/>
    <property type="match status" value="2"/>
</dbReference>
<evidence type="ECO:0000256" key="12">
    <source>
        <dbReference type="ARBA" id="ARBA00023319"/>
    </source>
</evidence>
<dbReference type="Pfam" id="PF09294">
    <property type="entry name" value="Interfer-bind"/>
    <property type="match status" value="1"/>
</dbReference>
<feature type="compositionally biased region" description="Polar residues" evidence="16">
    <location>
        <begin position="425"/>
        <end position="448"/>
    </location>
</feature>
<dbReference type="CTD" id="108717881"/>
<dbReference type="GO" id="GO:0019221">
    <property type="term" value="P:cytokine-mediated signaling pathway"/>
    <property type="evidence" value="ECO:0000318"/>
    <property type="project" value="GO_Central"/>
</dbReference>
<dbReference type="PANTHER" id="PTHR20859:SF5">
    <property type="entry name" value="INTERFERON GAMMA RECEPTOR 1"/>
    <property type="match status" value="1"/>
</dbReference>
<feature type="signal peptide" evidence="18">
    <location>
        <begin position="1"/>
        <end position="31"/>
    </location>
</feature>
<dbReference type="GO" id="GO:0002376">
    <property type="term" value="P:immune system process"/>
    <property type="evidence" value="ECO:0007669"/>
    <property type="project" value="UniProtKB-ARBA"/>
</dbReference>
<keyword evidence="8 17" id="KW-0472">Membrane</keyword>
<dbReference type="GeneID" id="108717881"/>
<sequence length="459" mass="51287">MERGRTHCHLPFQYSPSALLSFILIVSGAQGSRTPGLAHRTQRTITSTGSYPISPTNVSESEITEKPKTNLEVPYNLLFKSYNMNTTLFWDYNITSPTPHFQVQIKDYKEGGNWNVVRSCKKILQNYCDLSKKFDDPDIFYKARVKAFVGTKESDYCIANDFSLRIHGKIGPPTLNASVENTDIIVDIWHPVTPLKQGNDFKTIFHFYDDFNYAVFYNNQTLVSDSQCDEFGCTAYLKNIMKDKTYCISAQGKSVSWVVDGEKSHEICLYVENKNFMTQNIVIGIIVTSCCVLLSLVIGITLLLKSNVKIPPSLTSFAGIVRGSMNTQQETRCDPLSINPEGTNTDLEAVFEAESPVNPLLDTSDTRQTDEPGYRTSFTGTGNNQISDNGQEPRGTSDYDARSIEELKGSSYFHTDSGNDETPLDSETINMTENTPLSEARCPNNSSGYDKPHAPLDML</sequence>
<keyword evidence="10 22" id="KW-0675">Receptor</keyword>
<feature type="domain" description="Fibronectin type-III" evidence="19">
    <location>
        <begin position="65"/>
        <end position="155"/>
    </location>
</feature>
<gene>
    <name evidence="23" type="primary">ifngr1.S</name>
    <name evidence="22" type="synonym">LOC108717881</name>
</gene>
<dbReference type="InterPro" id="IPR013783">
    <property type="entry name" value="Ig-like_fold"/>
</dbReference>
<dbReference type="FunFam" id="2.60.40.10:FF:001244">
    <property type="entry name" value="Interferon gamma receptor 1"/>
    <property type="match status" value="1"/>
</dbReference>
<keyword evidence="9" id="KW-1015">Disulfide bond</keyword>
<evidence type="ECO:0000313" key="23">
    <source>
        <dbReference type="Xenbase" id="XB-GENE-17330867"/>
    </source>
</evidence>
<feature type="region of interest" description="Disordered" evidence="16">
    <location>
        <begin position="355"/>
        <end position="459"/>
    </location>
</feature>
<dbReference type="FunFam" id="2.60.40.10:FF:001425">
    <property type="entry name" value="Interferon gamma receptor 1"/>
    <property type="match status" value="1"/>
</dbReference>
<dbReference type="PaxDb" id="8355-A0A1L8G2F8"/>
<keyword evidence="21" id="KW-1185">Reference proteome</keyword>
<feature type="compositionally biased region" description="Basic and acidic residues" evidence="16">
    <location>
        <begin position="364"/>
        <end position="373"/>
    </location>
</feature>
<dbReference type="InterPro" id="IPR036116">
    <property type="entry name" value="FN3_sf"/>
</dbReference>
<keyword evidence="3" id="KW-0597">Phosphoprotein</keyword>
<dbReference type="STRING" id="8355.A0A1L8G2F8"/>
<dbReference type="OrthoDB" id="9946382at2759"/>
<evidence type="ECO:0000256" key="9">
    <source>
        <dbReference type="ARBA" id="ARBA00023157"/>
    </source>
</evidence>
<dbReference type="GO" id="GO:0009615">
    <property type="term" value="P:response to virus"/>
    <property type="evidence" value="ECO:0007669"/>
    <property type="project" value="UniProtKB-ARBA"/>
</dbReference>
<protein>
    <recommendedName>
        <fullName evidence="14">Interferon gamma receptor 1</fullName>
    </recommendedName>
    <alternativeName>
        <fullName evidence="15">Interferon gamma receptor alpha-chain</fullName>
    </alternativeName>
</protein>
<evidence type="ECO:0000256" key="17">
    <source>
        <dbReference type="SAM" id="Phobius"/>
    </source>
</evidence>
<keyword evidence="6" id="KW-0832">Ubl conjugation</keyword>
<evidence type="ECO:0000256" key="4">
    <source>
        <dbReference type="ARBA" id="ARBA00022692"/>
    </source>
</evidence>
<keyword evidence="5 18" id="KW-0732">Signal</keyword>
<evidence type="ECO:0000256" key="15">
    <source>
        <dbReference type="ARBA" id="ARBA00082025"/>
    </source>
</evidence>
<dbReference type="Pfam" id="PF01108">
    <property type="entry name" value="Tissue_fac"/>
    <property type="match status" value="1"/>
</dbReference>
<accession>A0A1L8G2F8</accession>
<dbReference type="GO" id="GO:0004896">
    <property type="term" value="F:cytokine receptor activity"/>
    <property type="evidence" value="ECO:0000318"/>
    <property type="project" value="GO_Central"/>
</dbReference>
<dbReference type="GO" id="GO:0006952">
    <property type="term" value="P:defense response"/>
    <property type="evidence" value="ECO:0007669"/>
    <property type="project" value="UniProtKB-ARBA"/>
</dbReference>
<evidence type="ECO:0000256" key="6">
    <source>
        <dbReference type="ARBA" id="ARBA00022843"/>
    </source>
</evidence>
<dbReference type="Xenbase" id="XB-GENE-17330867">
    <property type="gene designation" value="ifngr1.S"/>
</dbReference>
<evidence type="ECO:0000256" key="13">
    <source>
        <dbReference type="ARBA" id="ARBA00063248"/>
    </source>
</evidence>
<keyword evidence="4 17" id="KW-0812">Transmembrane</keyword>
<evidence type="ECO:0000256" key="7">
    <source>
        <dbReference type="ARBA" id="ARBA00022989"/>
    </source>
</evidence>
<evidence type="ECO:0000259" key="19">
    <source>
        <dbReference type="Pfam" id="PF01108"/>
    </source>
</evidence>
<reference evidence="22" key="1">
    <citation type="submission" date="2025-08" db="UniProtKB">
        <authorList>
            <consortium name="RefSeq"/>
        </authorList>
    </citation>
    <scope>IDENTIFICATION</scope>
    <source>
        <strain evidence="22">J_2021</strain>
        <tissue evidence="22">Erythrocytes</tissue>
    </source>
</reference>
<dbReference type="InterPro" id="IPR050650">
    <property type="entry name" value="Type-II_Cytokine-TF_Rcpt"/>
</dbReference>
<feature type="domain" description="Interferon/interleukin receptor" evidence="20">
    <location>
        <begin position="169"/>
        <end position="269"/>
    </location>
</feature>
<proteinExistence type="predicted"/>
<comment type="subunit">
    <text evidence="13">Monomer. Heterodimer with IFNGR2, to form the IFNG receptor complex. Interacts with JAK1. Interacts (when phosphorylated) with STAT1. Interacts with SOCS1.</text>
</comment>
<evidence type="ECO:0000259" key="20">
    <source>
        <dbReference type="Pfam" id="PF09294"/>
    </source>
</evidence>
<evidence type="ECO:0000313" key="22">
    <source>
        <dbReference type="RefSeq" id="XP_018120789.1"/>
    </source>
</evidence>
<dbReference type="Gene3D" id="2.60.40.10">
    <property type="entry name" value="Immunoglobulins"/>
    <property type="match status" value="2"/>
</dbReference>
<dbReference type="KEGG" id="xla:108717881"/>